<comment type="caution">
    <text evidence="1">The sequence shown here is derived from an EMBL/GenBank/DDBJ whole genome shotgun (WGS) entry which is preliminary data.</text>
</comment>
<evidence type="ECO:0000313" key="2">
    <source>
        <dbReference type="Proteomes" id="UP000256661"/>
    </source>
</evidence>
<name>A0A3D9SM35_9ACTN</name>
<dbReference type="EMBL" id="QTTT01000001">
    <property type="protein sequence ID" value="REE96982.1"/>
    <property type="molecule type" value="Genomic_DNA"/>
</dbReference>
<accession>A0A3D9SM35</accession>
<organism evidence="1 2">
    <name type="scientific">Thermomonospora umbrina</name>
    <dbReference type="NCBI Taxonomy" id="111806"/>
    <lineage>
        <taxon>Bacteria</taxon>
        <taxon>Bacillati</taxon>
        <taxon>Actinomycetota</taxon>
        <taxon>Actinomycetes</taxon>
        <taxon>Streptosporangiales</taxon>
        <taxon>Thermomonosporaceae</taxon>
        <taxon>Thermomonospora</taxon>
    </lineage>
</organism>
<protein>
    <submittedName>
        <fullName evidence="1">Uncharacterized protein</fullName>
    </submittedName>
</protein>
<dbReference type="AlphaFoldDB" id="A0A3D9SM35"/>
<gene>
    <name evidence="1" type="ORF">DFJ69_2436</name>
</gene>
<proteinExistence type="predicted"/>
<keyword evidence="2" id="KW-1185">Reference proteome</keyword>
<sequence length="91" mass="9706">MHDRTTPEARLAALAAHLKAHRLDVDLTGRGLLVHDPHSGTTSDPVTCRSRADDAGTLWFFTVPGRPLAPADRVTDAVTSLKAHLSARASS</sequence>
<reference evidence="1 2" key="1">
    <citation type="submission" date="2018-08" db="EMBL/GenBank/DDBJ databases">
        <title>Sequencing the genomes of 1000 actinobacteria strains.</title>
        <authorList>
            <person name="Klenk H.-P."/>
        </authorList>
    </citation>
    <scope>NUCLEOTIDE SEQUENCE [LARGE SCALE GENOMIC DNA]</scope>
    <source>
        <strain evidence="1 2">DSM 43927</strain>
    </source>
</reference>
<dbReference type="RefSeq" id="WP_116022544.1">
    <property type="nucleotide sequence ID" value="NZ_QTTT01000001.1"/>
</dbReference>
<evidence type="ECO:0000313" key="1">
    <source>
        <dbReference type="EMBL" id="REE96982.1"/>
    </source>
</evidence>
<dbReference type="Proteomes" id="UP000256661">
    <property type="component" value="Unassembled WGS sequence"/>
</dbReference>
<dbReference type="OrthoDB" id="3478678at2"/>